<comment type="similarity">
    <text evidence="8">Belongs to the NhaC Na(+)/H(+) (TC 2.A.35) antiporter family.</text>
</comment>
<comment type="subcellular location">
    <subcellularLocation>
        <location evidence="1">Cell membrane</location>
        <topology evidence="1">Multi-pass membrane protein</topology>
    </subcellularLocation>
</comment>
<evidence type="ECO:0000313" key="12">
    <source>
        <dbReference type="Proteomes" id="UP000284841"/>
    </source>
</evidence>
<feature type="domain" description="Na+/H+ antiporter NhaC-like C-terminal" evidence="10">
    <location>
        <begin position="173"/>
        <end position="479"/>
    </location>
</feature>
<accession>A0A415DYU8</accession>
<evidence type="ECO:0000256" key="5">
    <source>
        <dbReference type="ARBA" id="ARBA00022692"/>
    </source>
</evidence>
<dbReference type="EMBL" id="QRMS01000004">
    <property type="protein sequence ID" value="RHJ85990.1"/>
    <property type="molecule type" value="Genomic_DNA"/>
</dbReference>
<organism evidence="11 12">
    <name type="scientific">Emergencia timonensis</name>
    <dbReference type="NCBI Taxonomy" id="1776384"/>
    <lineage>
        <taxon>Bacteria</taxon>
        <taxon>Bacillati</taxon>
        <taxon>Bacillota</taxon>
        <taxon>Clostridia</taxon>
        <taxon>Peptostreptococcales</taxon>
        <taxon>Anaerovoracaceae</taxon>
        <taxon>Emergencia</taxon>
    </lineage>
</organism>
<evidence type="ECO:0000256" key="9">
    <source>
        <dbReference type="SAM" id="Phobius"/>
    </source>
</evidence>
<keyword evidence="6 9" id="KW-1133">Transmembrane helix</keyword>
<reference evidence="11 12" key="1">
    <citation type="submission" date="2018-08" db="EMBL/GenBank/DDBJ databases">
        <title>A genome reference for cultivated species of the human gut microbiota.</title>
        <authorList>
            <person name="Zou Y."/>
            <person name="Xue W."/>
            <person name="Luo G."/>
        </authorList>
    </citation>
    <scope>NUCLEOTIDE SEQUENCE [LARGE SCALE GENOMIC DNA]</scope>
    <source>
        <strain evidence="11 12">AM07-24</strain>
    </source>
</reference>
<keyword evidence="5 9" id="KW-0812">Transmembrane</keyword>
<feature type="transmembrane region" description="Helical" evidence="9">
    <location>
        <begin position="21"/>
        <end position="39"/>
    </location>
</feature>
<dbReference type="OrthoDB" id="9762978at2"/>
<evidence type="ECO:0000313" key="11">
    <source>
        <dbReference type="EMBL" id="RHJ85990.1"/>
    </source>
</evidence>
<keyword evidence="3" id="KW-0050">Antiport</keyword>
<keyword evidence="12" id="KW-1185">Reference proteome</keyword>
<evidence type="ECO:0000256" key="6">
    <source>
        <dbReference type="ARBA" id="ARBA00022989"/>
    </source>
</evidence>
<feature type="transmembrane region" description="Helical" evidence="9">
    <location>
        <begin position="209"/>
        <end position="229"/>
    </location>
</feature>
<sequence length="493" mass="52933">MKKDFERRNRTMKKQKEKRKATLIEALSAVLVLLVIFFFGSLADLSAPALMGIALMYVVFIGWRCGYTWKDLEEFSAEKVKAAAPANSVLIAVGFLLGAWMFSGTIPMFIYYGVQLVSAKWILVSAFILCAIFSTCTGTSWGSAATAGITMMGIAMAMPNVNIAAVAGACYTGAIFGDKLSPLSDTTILASLATKNDIFDHIKNMSKTVVPGGLIGLVIYAVMGIKADAGAAGLPENTLQLLDALDGAFKWNVIVLLPMVLLIYGCIAKKPSTVIMMLSAVLALLIGVFYQGFSLEDGITALYSGFNLEMVEGARSGFVAAEAGDDAMALLNRGGLASMMKSFITVYICLYFAAIMEHIGAIEALLGKLLLSVKTRFSLVFVTSISCVVLTAIGGSSTLALILTGEMYSEKYKEMGLSTLNLSRTMEDFCTGTAGFIPWSASGIYYPSVLGVPIAQYFPFCFMSYAIWILAYFYSITGICMKPLEKEAETATA</sequence>
<feature type="transmembrane region" description="Helical" evidence="9">
    <location>
        <begin position="344"/>
        <end position="366"/>
    </location>
</feature>
<evidence type="ECO:0000256" key="4">
    <source>
        <dbReference type="ARBA" id="ARBA00022475"/>
    </source>
</evidence>
<dbReference type="Proteomes" id="UP000284841">
    <property type="component" value="Unassembled WGS sequence"/>
</dbReference>
<feature type="transmembrane region" description="Helical" evidence="9">
    <location>
        <begin position="454"/>
        <end position="474"/>
    </location>
</feature>
<feature type="transmembrane region" description="Helical" evidence="9">
    <location>
        <begin position="378"/>
        <end position="403"/>
    </location>
</feature>
<keyword evidence="2" id="KW-0813">Transport</keyword>
<comment type="caution">
    <text evidence="11">The sequence shown here is derived from an EMBL/GenBank/DDBJ whole genome shotgun (WGS) entry which is preliminary data.</text>
</comment>
<dbReference type="GO" id="GO:0015297">
    <property type="term" value="F:antiporter activity"/>
    <property type="evidence" value="ECO:0007669"/>
    <property type="project" value="UniProtKB-KW"/>
</dbReference>
<gene>
    <name evidence="11" type="primary">nhaC</name>
    <name evidence="11" type="ORF">DW099_14205</name>
</gene>
<dbReference type="InterPro" id="IPR018461">
    <property type="entry name" value="Na/H_Antiport_NhaC-like_C"/>
</dbReference>
<dbReference type="STRING" id="1776384.GCA_900086585_01761"/>
<keyword evidence="4" id="KW-1003">Cell membrane</keyword>
<feature type="transmembrane region" description="Helical" evidence="9">
    <location>
        <begin position="249"/>
        <end position="267"/>
    </location>
</feature>
<evidence type="ECO:0000256" key="2">
    <source>
        <dbReference type="ARBA" id="ARBA00022448"/>
    </source>
</evidence>
<evidence type="ECO:0000259" key="10">
    <source>
        <dbReference type="Pfam" id="PF03553"/>
    </source>
</evidence>
<feature type="transmembrane region" description="Helical" evidence="9">
    <location>
        <begin position="274"/>
        <end position="293"/>
    </location>
</feature>
<evidence type="ECO:0000256" key="7">
    <source>
        <dbReference type="ARBA" id="ARBA00023136"/>
    </source>
</evidence>
<dbReference type="Pfam" id="PF03553">
    <property type="entry name" value="Na_H_antiporter"/>
    <property type="match status" value="1"/>
</dbReference>
<protein>
    <submittedName>
        <fullName evidence="11">Na+/H+ antiporter NhaC</fullName>
    </submittedName>
</protein>
<dbReference type="PANTHER" id="PTHR33451">
    <property type="entry name" value="MALATE-2H(+)/NA(+)-LACTATE ANTIPORTER"/>
    <property type="match status" value="1"/>
</dbReference>
<dbReference type="InterPro" id="IPR052180">
    <property type="entry name" value="NhaC_Na-H+_Antiporter"/>
</dbReference>
<dbReference type="NCBIfam" id="TIGR00931">
    <property type="entry name" value="antiport_nhaC"/>
    <property type="match status" value="1"/>
</dbReference>
<feature type="transmembrane region" description="Helical" evidence="9">
    <location>
        <begin position="109"/>
        <end position="133"/>
    </location>
</feature>
<dbReference type="InterPro" id="IPR004770">
    <property type="entry name" value="Na/H_antiport_NhaC"/>
</dbReference>
<feature type="transmembrane region" description="Helical" evidence="9">
    <location>
        <begin position="84"/>
        <end position="103"/>
    </location>
</feature>
<proteinExistence type="inferred from homology"/>
<keyword evidence="7 9" id="KW-0472">Membrane</keyword>
<evidence type="ECO:0000256" key="3">
    <source>
        <dbReference type="ARBA" id="ARBA00022449"/>
    </source>
</evidence>
<name>A0A415DYU8_9FIRM</name>
<dbReference type="PANTHER" id="PTHR33451:SF3">
    <property type="entry name" value="MALATE-2H(+)_NA(+)-LACTATE ANTIPORTER"/>
    <property type="match status" value="1"/>
</dbReference>
<evidence type="ECO:0000256" key="1">
    <source>
        <dbReference type="ARBA" id="ARBA00004651"/>
    </source>
</evidence>
<evidence type="ECO:0000256" key="8">
    <source>
        <dbReference type="ARBA" id="ARBA00038435"/>
    </source>
</evidence>
<dbReference type="AlphaFoldDB" id="A0A415DYU8"/>
<dbReference type="GO" id="GO:0005886">
    <property type="term" value="C:plasma membrane"/>
    <property type="evidence" value="ECO:0007669"/>
    <property type="project" value="UniProtKB-SubCell"/>
</dbReference>
<feature type="transmembrane region" description="Helical" evidence="9">
    <location>
        <begin position="45"/>
        <end position="63"/>
    </location>
</feature>